<evidence type="ECO:0000313" key="3">
    <source>
        <dbReference type="Proteomes" id="UP000192639"/>
    </source>
</evidence>
<feature type="transmembrane region" description="Helical" evidence="1">
    <location>
        <begin position="62"/>
        <end position="79"/>
    </location>
</feature>
<name>A0A1Y1S4W7_9MICR</name>
<feature type="transmembrane region" description="Helical" evidence="1">
    <location>
        <begin position="99"/>
        <end position="118"/>
    </location>
</feature>
<keyword evidence="1" id="KW-1133">Transmembrane helix</keyword>
<sequence>MVVRVTKGNGNVCGVKTTQKQPSTPVNYAKGVWIICNLLFILNYTLGLLGLFVKTVCLGNRWNCLLLSIVFVASILQNVKNGGDLINNRNTLSVMFFLSFPRGIFLLPYYILSIYHVIGNYHKELKETENKTPAQQGLFMAVSSIQHHCRMFGTASVVLTFCNCILALFMFELHTFFFLLLIVRQQFHENEAMTNLIYWLVDLMDNHIHKAPSVLQQLYTKIKKMSKNKKINPEAKNK</sequence>
<protein>
    <submittedName>
        <fullName evidence="2">Uncharacterized protein</fullName>
    </submittedName>
</protein>
<dbReference type="AlphaFoldDB" id="A0A1Y1S4W7"/>
<evidence type="ECO:0000256" key="1">
    <source>
        <dbReference type="SAM" id="Phobius"/>
    </source>
</evidence>
<reference evidence="2 3" key="1">
    <citation type="journal article" date="2017" name="Environ. Microbiol.">
        <title>Decay of the glycolytic pathway and adaptation to intranuclear parasitism within Enterocytozoonidae microsporidia.</title>
        <authorList>
            <person name="Wiredu Boakye D."/>
            <person name="Jaroenlak P."/>
            <person name="Prachumwat A."/>
            <person name="Williams T.A."/>
            <person name="Bateman K.S."/>
            <person name="Itsathitphaisarn O."/>
            <person name="Sritunyalucksana K."/>
            <person name="Paszkiewicz K.H."/>
            <person name="Moore K.A."/>
            <person name="Stentiford G.D."/>
            <person name="Williams B.A."/>
        </authorList>
    </citation>
    <scope>NUCLEOTIDE SEQUENCE [LARGE SCALE GENOMIC DNA]</scope>
    <source>
        <strain evidence="2 3">GB1</strain>
    </source>
</reference>
<dbReference type="OrthoDB" id="5581259at2759"/>
<comment type="caution">
    <text evidence="2">The sequence shown here is derived from an EMBL/GenBank/DDBJ whole genome shotgun (WGS) entry which is preliminary data.</text>
</comment>
<proteinExistence type="predicted"/>
<keyword evidence="1" id="KW-0472">Membrane</keyword>
<feature type="transmembrane region" description="Helical" evidence="1">
    <location>
        <begin position="157"/>
        <end position="183"/>
    </location>
</feature>
<dbReference type="VEuPathDB" id="MicrosporidiaDB:ECANGB1_2252"/>
<evidence type="ECO:0000313" key="2">
    <source>
        <dbReference type="EMBL" id="ORD93431.1"/>
    </source>
</evidence>
<dbReference type="EMBL" id="LWDP01000084">
    <property type="protein sequence ID" value="ORD93431.1"/>
    <property type="molecule type" value="Genomic_DNA"/>
</dbReference>
<gene>
    <name evidence="2" type="ORF">ECANGB1_2252</name>
</gene>
<organism evidence="2 3">
    <name type="scientific">Enterospora canceri</name>
    <dbReference type="NCBI Taxonomy" id="1081671"/>
    <lineage>
        <taxon>Eukaryota</taxon>
        <taxon>Fungi</taxon>
        <taxon>Fungi incertae sedis</taxon>
        <taxon>Microsporidia</taxon>
        <taxon>Enterocytozoonidae</taxon>
        <taxon>Enterospora</taxon>
    </lineage>
</organism>
<accession>A0A1Y1S4W7</accession>
<keyword evidence="3" id="KW-1185">Reference proteome</keyword>
<feature type="transmembrane region" description="Helical" evidence="1">
    <location>
        <begin position="32"/>
        <end position="53"/>
    </location>
</feature>
<keyword evidence="1" id="KW-0812">Transmembrane</keyword>
<dbReference type="Proteomes" id="UP000192639">
    <property type="component" value="Unassembled WGS sequence"/>
</dbReference>